<gene>
    <name evidence="1" type="ORF">OM960_17545</name>
</gene>
<comment type="caution">
    <text evidence="1">The sequence shown here is derived from an EMBL/GenBank/DDBJ whole genome shotgun (WGS) entry which is preliminary data.</text>
</comment>
<protein>
    <recommendedName>
        <fullName evidence="3">C2 domain-containing protein</fullName>
    </recommendedName>
</protein>
<dbReference type="Proteomes" id="UP001207582">
    <property type="component" value="Unassembled WGS sequence"/>
</dbReference>
<proteinExistence type="predicted"/>
<keyword evidence="2" id="KW-1185">Reference proteome</keyword>
<evidence type="ECO:0000313" key="1">
    <source>
        <dbReference type="EMBL" id="MCW3783356.1"/>
    </source>
</evidence>
<dbReference type="EMBL" id="JAPDOG010000018">
    <property type="protein sequence ID" value="MCW3783356.1"/>
    <property type="molecule type" value="Genomic_DNA"/>
</dbReference>
<name>A0ABT3J6Q3_9RHOB</name>
<reference evidence="1 2" key="1">
    <citation type="submission" date="2022-10" db="EMBL/GenBank/DDBJ databases">
        <title>Defluviimonas sp. CAU 1641 isolated from mud.</title>
        <authorList>
            <person name="Kim W."/>
        </authorList>
    </citation>
    <scope>NUCLEOTIDE SEQUENCE [LARGE SCALE GENOMIC DNA]</scope>
    <source>
        <strain evidence="1 2">CAU 1641</strain>
    </source>
</reference>
<dbReference type="RefSeq" id="WP_264772877.1">
    <property type="nucleotide sequence ID" value="NZ_JAPDOG010000018.1"/>
</dbReference>
<accession>A0ABT3J6Q3</accession>
<organism evidence="1 2">
    <name type="scientific">Defluviimonas salinarum</name>
    <dbReference type="NCBI Taxonomy" id="2992147"/>
    <lineage>
        <taxon>Bacteria</taxon>
        <taxon>Pseudomonadati</taxon>
        <taxon>Pseudomonadota</taxon>
        <taxon>Alphaproteobacteria</taxon>
        <taxon>Rhodobacterales</taxon>
        <taxon>Paracoccaceae</taxon>
        <taxon>Albidovulum</taxon>
    </lineage>
</organism>
<evidence type="ECO:0008006" key="3">
    <source>
        <dbReference type="Google" id="ProtNLM"/>
    </source>
</evidence>
<sequence length="237" mass="25204">MAALGSGRSANAESFAGSTNDARILIAFQADEAAVQAMLSVGWQSVPFPGGALDGANMLLVLVDRYLARDAEGNPSDPASFRTTALVCLAKGEGSEEERTYATAERYDPYGNGEAAEIRRSATLESAGTAAPKWAEEWTLAPESGGELTFTLRYQSGTPSWSASEALPYSNTNPDFHRIYRFDQLVDLAMSEPLGKALDGDMSLGSSVEGLAGLFDGSEKVVAAMVIPMYVREVFLP</sequence>
<evidence type="ECO:0000313" key="2">
    <source>
        <dbReference type="Proteomes" id="UP001207582"/>
    </source>
</evidence>